<evidence type="ECO:0000313" key="1">
    <source>
        <dbReference type="EMBL" id="UOQ56049.1"/>
    </source>
</evidence>
<dbReference type="Proteomes" id="UP000831786">
    <property type="component" value="Chromosome"/>
</dbReference>
<name>A0ABY4FH95_9MICO</name>
<dbReference type="EMBL" id="CP095045">
    <property type="protein sequence ID" value="UOQ56049.1"/>
    <property type="molecule type" value="Genomic_DNA"/>
</dbReference>
<evidence type="ECO:0000313" key="2">
    <source>
        <dbReference type="Proteomes" id="UP000831786"/>
    </source>
</evidence>
<dbReference type="RefSeq" id="WP_244726205.1">
    <property type="nucleotide sequence ID" value="NZ_CP095045.1"/>
</dbReference>
<sequence>MPDRVGDTSVVWAVARAFGSEDEAIARIVEDAEDQRLDEEIRRRESRKAMRDLMQPSWR</sequence>
<organism evidence="1 2">
    <name type="scientific">Leucobacter allii</name>
    <dbReference type="NCBI Taxonomy" id="2932247"/>
    <lineage>
        <taxon>Bacteria</taxon>
        <taxon>Bacillati</taxon>
        <taxon>Actinomycetota</taxon>
        <taxon>Actinomycetes</taxon>
        <taxon>Micrococcales</taxon>
        <taxon>Microbacteriaceae</taxon>
        <taxon>Leucobacter</taxon>
    </lineage>
</organism>
<protein>
    <submittedName>
        <fullName evidence="1">Uncharacterized protein</fullName>
    </submittedName>
</protein>
<keyword evidence="2" id="KW-1185">Reference proteome</keyword>
<reference evidence="1 2" key="1">
    <citation type="submission" date="2022-04" db="EMBL/GenBank/DDBJ databases">
        <title>Leucobacter sp. isolated from rhizosphere of garlic.</title>
        <authorList>
            <person name="Won M."/>
            <person name="Lee C.-M."/>
            <person name="Woen H.-Y."/>
            <person name="Kwon S.-W."/>
        </authorList>
    </citation>
    <scope>NUCLEOTIDE SEQUENCE [LARGE SCALE GENOMIC DNA]</scope>
    <source>
        <strain evidence="1 2">H21R-40</strain>
    </source>
</reference>
<gene>
    <name evidence="1" type="ORF">MUN78_10070</name>
</gene>
<accession>A0ABY4FH95</accession>
<proteinExistence type="predicted"/>